<proteinExistence type="predicted"/>
<evidence type="ECO:0000313" key="4">
    <source>
        <dbReference type="EMBL" id="EPS35972.1"/>
    </source>
</evidence>
<feature type="chain" id="PRO_5004561428" evidence="1">
    <location>
        <begin position="21"/>
        <end position="565"/>
    </location>
</feature>
<dbReference type="Pfam" id="PF22974">
    <property type="entry name" value="DUF7029"/>
    <property type="match status" value="1"/>
</dbReference>
<dbReference type="InterPro" id="IPR055647">
    <property type="entry name" value="DUF7223"/>
</dbReference>
<comment type="caution">
    <text evidence="4">The sequence shown here is derived from an EMBL/GenBank/DDBJ whole genome shotgun (WGS) entry which is preliminary data.</text>
</comment>
<dbReference type="Proteomes" id="UP000015100">
    <property type="component" value="Unassembled WGS sequence"/>
</dbReference>
<feature type="signal peptide" evidence="1">
    <location>
        <begin position="1"/>
        <end position="20"/>
    </location>
</feature>
<accession>S8BL51</accession>
<sequence length="565" mass="60850">MRFSVVSVPFILFPGLGVLANPLPIAEFIPSGPVLARSTSNTGSPGGQGAGSSQTLGSKWIVPAGYEVLIPVAKPIPSQLLKRADQIQSVFQPKTSVKLEYNGVSRPDRPAPTAKVDVTVDEKHPILELVHVRPLVEHVEVFEKGPNLIGMVFNSQDMLKIALKAWDWVNNDQNDYFTLIVMSADPKNSDIIRRLPYKIDKVNQNGLKVTLTATEIPWTTIGDLDIRIGATHPEPNTARPPTASNISKRLIDLDDTWPLNLAAGEPNNQFNLIGVQAELSKNGPVGTVQVKCVDCYSGGTFEVGAHFHYGLIKGLTEANVAFRTRNISASVGLEVNAAITERKKWRHQLIGADPAGMVLFGMVNFGPSIALDVVKEISIAGKFSVTAKMKMMLPDDEIYLDFLSPKNSHGANWLPKTEWEATINEASVELKGVAGMVANAGVTAQVFGHGVKSGLNLWIPRLEYGGKVGYSENLCPASGNTTARAVEPKPRYGSLPKIVSFPNATVTEEPTKVHAFGFTASAQAGVTMEITALEGTGALSFLQIGGVELLNKMFTLVSICKAKVI</sequence>
<reference evidence="4 5" key="1">
    <citation type="journal article" date="2013" name="PLoS Genet.">
        <title>Genomic mechanisms accounting for the adaptation to parasitism in nematode-trapping fungi.</title>
        <authorList>
            <person name="Meerupati T."/>
            <person name="Andersson K.M."/>
            <person name="Friman E."/>
            <person name="Kumar D."/>
            <person name="Tunlid A."/>
            <person name="Ahren D."/>
        </authorList>
    </citation>
    <scope>NUCLEOTIDE SEQUENCE [LARGE SCALE GENOMIC DNA]</scope>
    <source>
        <strain evidence="4 5">CBS 200.50</strain>
    </source>
</reference>
<organism evidence="4 5">
    <name type="scientific">Dactylellina haptotyla (strain CBS 200.50)</name>
    <name type="common">Nematode-trapping fungus</name>
    <name type="synonym">Monacrosporium haptotylum</name>
    <dbReference type="NCBI Taxonomy" id="1284197"/>
    <lineage>
        <taxon>Eukaryota</taxon>
        <taxon>Fungi</taxon>
        <taxon>Dikarya</taxon>
        <taxon>Ascomycota</taxon>
        <taxon>Pezizomycotina</taxon>
        <taxon>Orbiliomycetes</taxon>
        <taxon>Orbiliales</taxon>
        <taxon>Orbiliaceae</taxon>
        <taxon>Dactylellina</taxon>
    </lineage>
</organism>
<feature type="domain" description="DUF7223" evidence="3">
    <location>
        <begin position="287"/>
        <end position="477"/>
    </location>
</feature>
<keyword evidence="1" id="KW-0732">Signal</keyword>
<name>S8BL51_DACHA</name>
<dbReference type="HOGENOM" id="CLU_482330_0_0_1"/>
<evidence type="ECO:0000259" key="2">
    <source>
        <dbReference type="Pfam" id="PF22974"/>
    </source>
</evidence>
<dbReference type="Pfam" id="PF23865">
    <property type="entry name" value="DUF7223"/>
    <property type="match status" value="1"/>
</dbReference>
<dbReference type="InterPro" id="IPR054293">
    <property type="entry name" value="DUF7029"/>
</dbReference>
<keyword evidence="5" id="KW-1185">Reference proteome</keyword>
<dbReference type="EMBL" id="AQGS01001000">
    <property type="protein sequence ID" value="EPS35972.1"/>
    <property type="molecule type" value="Genomic_DNA"/>
</dbReference>
<evidence type="ECO:0000259" key="3">
    <source>
        <dbReference type="Pfam" id="PF23865"/>
    </source>
</evidence>
<gene>
    <name evidence="4" type="ORF">H072_10619</name>
</gene>
<evidence type="ECO:0000313" key="5">
    <source>
        <dbReference type="Proteomes" id="UP000015100"/>
    </source>
</evidence>
<dbReference type="AlphaFoldDB" id="S8BL51"/>
<dbReference type="OrthoDB" id="160645at2759"/>
<evidence type="ECO:0000256" key="1">
    <source>
        <dbReference type="SAM" id="SignalP"/>
    </source>
</evidence>
<reference evidence="5" key="2">
    <citation type="submission" date="2013-04" db="EMBL/GenBank/DDBJ databases">
        <title>Genomic mechanisms accounting for the adaptation to parasitism in nematode-trapping fungi.</title>
        <authorList>
            <person name="Ahren D.G."/>
        </authorList>
    </citation>
    <scope>NUCLEOTIDE SEQUENCE [LARGE SCALE GENOMIC DNA]</scope>
    <source>
        <strain evidence="5">CBS 200.50</strain>
    </source>
</reference>
<feature type="domain" description="DUF7029" evidence="2">
    <location>
        <begin position="120"/>
        <end position="222"/>
    </location>
</feature>
<protein>
    <submittedName>
        <fullName evidence="4">Uncharacterized protein</fullName>
    </submittedName>
</protein>